<dbReference type="EMBL" id="SGSU01000028">
    <property type="protein sequence ID" value="RZG64097.1"/>
    <property type="molecule type" value="Genomic_DNA"/>
</dbReference>
<accession>A0A4Q7AMY3</accession>
<protein>
    <submittedName>
        <fullName evidence="3">Uncharacterized protein</fullName>
    </submittedName>
</protein>
<gene>
    <name evidence="3" type="ORF">EXE25_17825</name>
</gene>
<dbReference type="Proteomes" id="UP000293483">
    <property type="component" value="Unassembled WGS sequence"/>
</dbReference>
<reference evidence="3 4" key="1">
    <citation type="submission" date="2019-02" db="EMBL/GenBank/DDBJ databases">
        <title>The Batch Genome Submission of Acinetobacter spp. strains.</title>
        <authorList>
            <person name="Qin J."/>
            <person name="Hu Y."/>
            <person name="Ye H."/>
            <person name="Wei L."/>
            <person name="Feng Y."/>
            <person name="Zong Z."/>
        </authorList>
    </citation>
    <scope>NUCLEOTIDE SEQUENCE [LARGE SCALE GENOMIC DNA]</scope>
    <source>
        <strain evidence="3 4">WCHABo060081</strain>
    </source>
</reference>
<sequence length="327" mass="36048">MPQTNQEQPKKDDQFCFQLGQVSVDSAQEGNKKRTFSGVAYSGEAITDHWYWDKVVFDLDSIQIKGRIPALLEHRTSQRAGAINSHSVSHAEGLKIEGNLLSNEFGTQVAQDSDDDFPWQMSVRIYPATVEEVKEGSVIVNGRTFQAPIAVFRGGRIREVSFCALGADDNTNAVAASHSPKNFNQPEDTDVTEVEQAKAAQTKAEQERDAAQAELKKFKADKREDDIKTLETSLNKQFSAEEKTSYINMDDTSFAFMSQQLKQFSGQQPASPAGQQQQQTNTVPVHLQHLFSHQATGGQGGQQGQGDNQGTALDQAFSKFAASQEQK</sequence>
<feature type="coiled-coil region" evidence="1">
    <location>
        <begin position="194"/>
        <end position="221"/>
    </location>
</feature>
<comment type="caution">
    <text evidence="3">The sequence shown here is derived from an EMBL/GenBank/DDBJ whole genome shotgun (WGS) entry which is preliminary data.</text>
</comment>
<evidence type="ECO:0000256" key="2">
    <source>
        <dbReference type="SAM" id="MobiDB-lite"/>
    </source>
</evidence>
<dbReference type="AlphaFoldDB" id="A0A4Q7AMY3"/>
<keyword evidence="1" id="KW-0175">Coiled coil</keyword>
<evidence type="ECO:0000313" key="4">
    <source>
        <dbReference type="Proteomes" id="UP000293483"/>
    </source>
</evidence>
<evidence type="ECO:0000256" key="1">
    <source>
        <dbReference type="SAM" id="Coils"/>
    </source>
</evidence>
<feature type="region of interest" description="Disordered" evidence="2">
    <location>
        <begin position="263"/>
        <end position="327"/>
    </location>
</feature>
<evidence type="ECO:0000313" key="3">
    <source>
        <dbReference type="EMBL" id="RZG64097.1"/>
    </source>
</evidence>
<name>A0A4Q7AMY3_9GAMM</name>
<proteinExistence type="predicted"/>
<feature type="compositionally biased region" description="Low complexity" evidence="2">
    <location>
        <begin position="265"/>
        <end position="279"/>
    </location>
</feature>
<dbReference type="RefSeq" id="WP_130148606.1">
    <property type="nucleotide sequence ID" value="NZ_SGSU01000028.1"/>
</dbReference>
<organism evidence="3 4">
    <name type="scientific">Acinetobacter bouvetii</name>
    <dbReference type="NCBI Taxonomy" id="202951"/>
    <lineage>
        <taxon>Bacteria</taxon>
        <taxon>Pseudomonadati</taxon>
        <taxon>Pseudomonadota</taxon>
        <taxon>Gammaproteobacteria</taxon>
        <taxon>Moraxellales</taxon>
        <taxon>Moraxellaceae</taxon>
        <taxon>Acinetobacter</taxon>
    </lineage>
</organism>